<comment type="caution">
    <text evidence="1">The sequence shown here is derived from an EMBL/GenBank/DDBJ whole genome shotgun (WGS) entry which is preliminary data.</text>
</comment>
<dbReference type="AlphaFoldDB" id="A0AAW0B6T5"/>
<dbReference type="Proteomes" id="UP001383192">
    <property type="component" value="Unassembled WGS sequence"/>
</dbReference>
<evidence type="ECO:0000313" key="1">
    <source>
        <dbReference type="EMBL" id="KAK7021407.1"/>
    </source>
</evidence>
<protein>
    <submittedName>
        <fullName evidence="1">Uncharacterized protein</fullName>
    </submittedName>
</protein>
<evidence type="ECO:0000313" key="2">
    <source>
        <dbReference type="Proteomes" id="UP001383192"/>
    </source>
</evidence>
<reference evidence="1 2" key="1">
    <citation type="submission" date="2024-01" db="EMBL/GenBank/DDBJ databases">
        <title>A draft genome for a cacao thread blight-causing isolate of Paramarasmius palmivorus.</title>
        <authorList>
            <person name="Baruah I.K."/>
            <person name="Bukari Y."/>
            <person name="Amoako-Attah I."/>
            <person name="Meinhardt L.W."/>
            <person name="Bailey B.A."/>
            <person name="Cohen S.P."/>
        </authorList>
    </citation>
    <scope>NUCLEOTIDE SEQUENCE [LARGE SCALE GENOMIC DNA]</scope>
    <source>
        <strain evidence="1 2">GH-12</strain>
    </source>
</reference>
<name>A0AAW0B6T5_9AGAR</name>
<dbReference type="EMBL" id="JAYKXP010000169">
    <property type="protein sequence ID" value="KAK7021407.1"/>
    <property type="molecule type" value="Genomic_DNA"/>
</dbReference>
<organism evidence="1 2">
    <name type="scientific">Paramarasmius palmivorus</name>
    <dbReference type="NCBI Taxonomy" id="297713"/>
    <lineage>
        <taxon>Eukaryota</taxon>
        <taxon>Fungi</taxon>
        <taxon>Dikarya</taxon>
        <taxon>Basidiomycota</taxon>
        <taxon>Agaricomycotina</taxon>
        <taxon>Agaricomycetes</taxon>
        <taxon>Agaricomycetidae</taxon>
        <taxon>Agaricales</taxon>
        <taxon>Marasmiineae</taxon>
        <taxon>Marasmiaceae</taxon>
        <taxon>Paramarasmius</taxon>
    </lineage>
</organism>
<proteinExistence type="predicted"/>
<sequence>MMLASIKLAAQRLSALSFFKRRGMIYGFVLENATQDGCLIKVGHTSHPLVIRMAEWDKCTVFNHHWFPGYEVQTLHQVGE</sequence>
<gene>
    <name evidence="1" type="ORF">VNI00_017358</name>
</gene>
<keyword evidence="2" id="KW-1185">Reference proteome</keyword>
<accession>A0AAW0B6T5</accession>